<name>A0A3P3XNA7_9SPIR</name>
<gene>
    <name evidence="2" type="ORF">SPIRO4BDMA_40058</name>
</gene>
<dbReference type="PROSITE" id="PS50042">
    <property type="entry name" value="CNMP_BINDING_3"/>
    <property type="match status" value="1"/>
</dbReference>
<organism evidence="2">
    <name type="scientific">uncultured spirochete</name>
    <dbReference type="NCBI Taxonomy" id="156406"/>
    <lineage>
        <taxon>Bacteria</taxon>
        <taxon>Pseudomonadati</taxon>
        <taxon>Spirochaetota</taxon>
        <taxon>Spirochaetia</taxon>
        <taxon>Spirochaetales</taxon>
        <taxon>environmental samples</taxon>
    </lineage>
</organism>
<dbReference type="PANTHER" id="PTHR11635:SF152">
    <property type="entry name" value="CAMP-DEPENDENT PROTEIN KINASE TYPE I REGULATORY SUBUNIT-RELATED"/>
    <property type="match status" value="1"/>
</dbReference>
<dbReference type="PANTHER" id="PTHR11635">
    <property type="entry name" value="CAMP-DEPENDENT PROTEIN KINASE REGULATORY CHAIN"/>
    <property type="match status" value="1"/>
</dbReference>
<dbReference type="GO" id="GO:0005952">
    <property type="term" value="C:cAMP-dependent protein kinase complex"/>
    <property type="evidence" value="ECO:0007669"/>
    <property type="project" value="InterPro"/>
</dbReference>
<sequence>MIDVNALQKYSLFGGVTSEQMERIKPLLGSEHFEAGECPQIEGQPNDKIYFILSGEVDIFKREVVIARLKEGETFGEMELLDIMPSIATVQAATSLEVVTISNRALYDISKLDLKTFSMVVMNLARDLSRRLRRMDELACGEAKIT</sequence>
<dbReference type="Gene3D" id="2.60.120.10">
    <property type="entry name" value="Jelly Rolls"/>
    <property type="match status" value="1"/>
</dbReference>
<dbReference type="SUPFAM" id="SSF51206">
    <property type="entry name" value="cAMP-binding domain-like"/>
    <property type="match status" value="1"/>
</dbReference>
<dbReference type="InterPro" id="IPR014710">
    <property type="entry name" value="RmlC-like_jellyroll"/>
</dbReference>
<dbReference type="CDD" id="cd00038">
    <property type="entry name" value="CAP_ED"/>
    <property type="match status" value="1"/>
</dbReference>
<dbReference type="InterPro" id="IPR018490">
    <property type="entry name" value="cNMP-bd_dom_sf"/>
</dbReference>
<evidence type="ECO:0000259" key="1">
    <source>
        <dbReference type="PROSITE" id="PS50042"/>
    </source>
</evidence>
<protein>
    <submittedName>
        <fullName evidence="2">Putative transcriptional regulator, Crp/Fnr family</fullName>
    </submittedName>
</protein>
<dbReference type="InterPro" id="IPR050503">
    <property type="entry name" value="cAMP-dep_PK_reg_su-like"/>
</dbReference>
<dbReference type="GO" id="GO:0005829">
    <property type="term" value="C:cytosol"/>
    <property type="evidence" value="ECO:0007669"/>
    <property type="project" value="TreeGrafter"/>
</dbReference>
<reference evidence="2" key="1">
    <citation type="submission" date="2017-02" db="EMBL/GenBank/DDBJ databases">
        <authorList>
            <person name="Regsiter A."/>
            <person name="William W."/>
        </authorList>
    </citation>
    <scope>NUCLEOTIDE SEQUENCE</scope>
    <source>
        <strain evidence="2">BdmA 4</strain>
    </source>
</reference>
<dbReference type="InterPro" id="IPR000595">
    <property type="entry name" value="cNMP-bd_dom"/>
</dbReference>
<evidence type="ECO:0000313" key="2">
    <source>
        <dbReference type="EMBL" id="SLM17489.1"/>
    </source>
</evidence>
<dbReference type="EMBL" id="FWDO01000004">
    <property type="protein sequence ID" value="SLM17489.1"/>
    <property type="molecule type" value="Genomic_DNA"/>
</dbReference>
<accession>A0A3P3XNA7</accession>
<dbReference type="Pfam" id="PF00027">
    <property type="entry name" value="cNMP_binding"/>
    <property type="match status" value="1"/>
</dbReference>
<dbReference type="SMART" id="SM00100">
    <property type="entry name" value="cNMP"/>
    <property type="match status" value="1"/>
</dbReference>
<feature type="domain" description="Cyclic nucleotide-binding" evidence="1">
    <location>
        <begin position="12"/>
        <end position="109"/>
    </location>
</feature>
<proteinExistence type="predicted"/>
<dbReference type="AlphaFoldDB" id="A0A3P3XNA7"/>